<dbReference type="SUPFAM" id="SSF51735">
    <property type="entry name" value="NAD(P)-binding Rossmann-fold domains"/>
    <property type="match status" value="1"/>
</dbReference>
<dbReference type="InterPro" id="IPR036291">
    <property type="entry name" value="NAD(P)-bd_dom_sf"/>
</dbReference>
<dbReference type="Proteomes" id="UP001595444">
    <property type="component" value="Unassembled WGS sequence"/>
</dbReference>
<evidence type="ECO:0000313" key="4">
    <source>
        <dbReference type="EMBL" id="MFC3052589.1"/>
    </source>
</evidence>
<dbReference type="Gene3D" id="3.40.50.720">
    <property type="entry name" value="NAD(P)-binding Rossmann-like Domain"/>
    <property type="match status" value="1"/>
</dbReference>
<dbReference type="PANTHER" id="PTHR45024:SF2">
    <property type="entry name" value="SCP2 DOMAIN-CONTAINING PROTEIN"/>
    <property type="match status" value="1"/>
</dbReference>
<accession>A0ABV7D7D0</accession>
<dbReference type="PRINTS" id="PR00081">
    <property type="entry name" value="GDHRDH"/>
</dbReference>
<dbReference type="InterPro" id="IPR002347">
    <property type="entry name" value="SDR_fam"/>
</dbReference>
<evidence type="ECO:0000256" key="1">
    <source>
        <dbReference type="ARBA" id="ARBA00006484"/>
    </source>
</evidence>
<comment type="similarity">
    <text evidence="1 3">Belongs to the short-chain dehydrogenases/reductases (SDR) family.</text>
</comment>
<evidence type="ECO:0000256" key="2">
    <source>
        <dbReference type="ARBA" id="ARBA00023002"/>
    </source>
</evidence>
<dbReference type="InterPro" id="IPR051687">
    <property type="entry name" value="Peroxisomal_Beta-Oxidation"/>
</dbReference>
<keyword evidence="2" id="KW-0560">Oxidoreductase</keyword>
<name>A0ABV7D7D0_9PROT</name>
<dbReference type="EMBL" id="JBHRSL010000010">
    <property type="protein sequence ID" value="MFC3052589.1"/>
    <property type="molecule type" value="Genomic_DNA"/>
</dbReference>
<proteinExistence type="inferred from homology"/>
<organism evidence="4 5">
    <name type="scientific">Kordiimonas pumila</name>
    <dbReference type="NCBI Taxonomy" id="2161677"/>
    <lineage>
        <taxon>Bacteria</taxon>
        <taxon>Pseudomonadati</taxon>
        <taxon>Pseudomonadota</taxon>
        <taxon>Alphaproteobacteria</taxon>
        <taxon>Kordiimonadales</taxon>
        <taxon>Kordiimonadaceae</taxon>
        <taxon>Kordiimonas</taxon>
    </lineage>
</organism>
<dbReference type="Pfam" id="PF00106">
    <property type="entry name" value="adh_short"/>
    <property type="match status" value="1"/>
</dbReference>
<dbReference type="RefSeq" id="WP_194213753.1">
    <property type="nucleotide sequence ID" value="NZ_CP061205.1"/>
</dbReference>
<dbReference type="InterPro" id="IPR020904">
    <property type="entry name" value="Sc_DH/Rdtase_CS"/>
</dbReference>
<comment type="caution">
    <text evidence="4">The sequence shown here is derived from an EMBL/GenBank/DDBJ whole genome shotgun (WGS) entry which is preliminary data.</text>
</comment>
<keyword evidence="5" id="KW-1185">Reference proteome</keyword>
<evidence type="ECO:0000313" key="5">
    <source>
        <dbReference type="Proteomes" id="UP001595444"/>
    </source>
</evidence>
<dbReference type="PROSITE" id="PS00061">
    <property type="entry name" value="ADH_SHORT"/>
    <property type="match status" value="1"/>
</dbReference>
<reference evidence="5" key="1">
    <citation type="journal article" date="2019" name="Int. J. Syst. Evol. Microbiol.">
        <title>The Global Catalogue of Microorganisms (GCM) 10K type strain sequencing project: providing services to taxonomists for standard genome sequencing and annotation.</title>
        <authorList>
            <consortium name="The Broad Institute Genomics Platform"/>
            <consortium name="The Broad Institute Genome Sequencing Center for Infectious Disease"/>
            <person name="Wu L."/>
            <person name="Ma J."/>
        </authorList>
    </citation>
    <scope>NUCLEOTIDE SEQUENCE [LARGE SCALE GENOMIC DNA]</scope>
    <source>
        <strain evidence="5">KCTC 62164</strain>
    </source>
</reference>
<evidence type="ECO:0000256" key="3">
    <source>
        <dbReference type="RuleBase" id="RU000363"/>
    </source>
</evidence>
<gene>
    <name evidence="4" type="ORF">ACFOKA_11810</name>
</gene>
<dbReference type="PRINTS" id="PR00080">
    <property type="entry name" value="SDRFAMILY"/>
</dbReference>
<dbReference type="PANTHER" id="PTHR45024">
    <property type="entry name" value="DEHYDROGENASES, SHORT CHAIN"/>
    <property type="match status" value="1"/>
</dbReference>
<sequence>MTMAGISLCKTAVITGAGKGLGRAFAHALAAAGYNVVVNNRVHADQENAADKVVSEILSLGGKAVADYSDMQDGNAAETIVKTALTAFGSIDVLILNAGISGTASKVQDTALSAFMSVFETNLFSAISITQEALPYIQKSSAGRVIFIGSTAGLYGVRGRAPYSASKGALIAFAKTLAAEVRRSDIYVNVVVPYAETQMTAGMGGDSAAPDMAPAKVAPLIEWLASDACNRTGDVWVAGGGYFRVAETVESTGAAVTPNVDSTSAWFDENLDTLTDMSGACGFVGAEASFVDLVNKIMVSKKALP</sequence>
<protein>
    <submittedName>
        <fullName evidence="4">SDR family NAD(P)-dependent oxidoreductase</fullName>
    </submittedName>
</protein>